<sequence length="73" mass="8806">MGTEDTKRRVSWLCCKKAQKVLELKAIKTVWGNVWTLHLYLSHHPKEQKRVMERKLSLLRRHQLGRRKPHFSC</sequence>
<protein>
    <submittedName>
        <fullName evidence="1">Uncharacterized protein</fullName>
    </submittedName>
</protein>
<comment type="caution">
    <text evidence="1">The sequence shown here is derived from an EMBL/GenBank/DDBJ whole genome shotgun (WGS) entry which is preliminary data.</text>
</comment>
<dbReference type="AlphaFoldDB" id="A0AAV1J548"/>
<name>A0AAV1J548_9NEOP</name>
<evidence type="ECO:0000313" key="1">
    <source>
        <dbReference type="EMBL" id="CAK1543631.1"/>
    </source>
</evidence>
<dbReference type="EMBL" id="CAVLEF010000004">
    <property type="protein sequence ID" value="CAK1543631.1"/>
    <property type="molecule type" value="Genomic_DNA"/>
</dbReference>
<organism evidence="1 2">
    <name type="scientific">Leptosia nina</name>
    <dbReference type="NCBI Taxonomy" id="320188"/>
    <lineage>
        <taxon>Eukaryota</taxon>
        <taxon>Metazoa</taxon>
        <taxon>Ecdysozoa</taxon>
        <taxon>Arthropoda</taxon>
        <taxon>Hexapoda</taxon>
        <taxon>Insecta</taxon>
        <taxon>Pterygota</taxon>
        <taxon>Neoptera</taxon>
        <taxon>Endopterygota</taxon>
        <taxon>Lepidoptera</taxon>
        <taxon>Glossata</taxon>
        <taxon>Ditrysia</taxon>
        <taxon>Papilionoidea</taxon>
        <taxon>Pieridae</taxon>
        <taxon>Pierinae</taxon>
        <taxon>Leptosia</taxon>
    </lineage>
</organism>
<proteinExistence type="predicted"/>
<reference evidence="1 2" key="1">
    <citation type="submission" date="2023-11" db="EMBL/GenBank/DDBJ databases">
        <authorList>
            <person name="Okamura Y."/>
        </authorList>
    </citation>
    <scope>NUCLEOTIDE SEQUENCE [LARGE SCALE GENOMIC DNA]</scope>
</reference>
<keyword evidence="2" id="KW-1185">Reference proteome</keyword>
<accession>A0AAV1J548</accession>
<dbReference type="Proteomes" id="UP001497472">
    <property type="component" value="Unassembled WGS sequence"/>
</dbReference>
<gene>
    <name evidence="1" type="ORF">LNINA_LOCUS3436</name>
</gene>
<evidence type="ECO:0000313" key="2">
    <source>
        <dbReference type="Proteomes" id="UP001497472"/>
    </source>
</evidence>